<feature type="domain" description="C2H2-type" evidence="9">
    <location>
        <begin position="144"/>
        <end position="172"/>
    </location>
</feature>
<dbReference type="PANTHER" id="PTHR46179:SF13">
    <property type="entry name" value="C2H2-TYPE DOMAIN-CONTAINING PROTEIN"/>
    <property type="match status" value="1"/>
</dbReference>
<evidence type="ECO:0000313" key="10">
    <source>
        <dbReference type="EMBL" id="KAF0753139.1"/>
    </source>
</evidence>
<proteinExistence type="predicted"/>
<evidence type="ECO:0000256" key="8">
    <source>
        <dbReference type="PROSITE-ProRule" id="PRU00042"/>
    </source>
</evidence>
<evidence type="ECO:0000256" key="2">
    <source>
        <dbReference type="ARBA" id="ARBA00022723"/>
    </source>
</evidence>
<dbReference type="EMBL" id="VUJU01004823">
    <property type="protein sequence ID" value="KAF0753139.1"/>
    <property type="molecule type" value="Genomic_DNA"/>
</dbReference>
<evidence type="ECO:0000259" key="9">
    <source>
        <dbReference type="PROSITE" id="PS50157"/>
    </source>
</evidence>
<reference evidence="10 11" key="1">
    <citation type="submission" date="2019-08" db="EMBL/GenBank/DDBJ databases">
        <title>Whole genome of Aphis craccivora.</title>
        <authorList>
            <person name="Voronova N.V."/>
            <person name="Shulinski R.S."/>
            <person name="Bandarenka Y.V."/>
            <person name="Zhorov D.G."/>
            <person name="Warner D."/>
        </authorList>
    </citation>
    <scope>NUCLEOTIDE SEQUENCE [LARGE SCALE GENOMIC DNA]</scope>
    <source>
        <strain evidence="10">180601</strain>
        <tissue evidence="10">Whole Body</tissue>
    </source>
</reference>
<gene>
    <name evidence="10" type="ORF">FWK35_00012463</name>
</gene>
<dbReference type="AlphaFoldDB" id="A0A6G0YCM3"/>
<comment type="subcellular location">
    <subcellularLocation>
        <location evidence="1">Nucleus</location>
    </subcellularLocation>
</comment>
<keyword evidence="6" id="KW-0804">Transcription</keyword>
<dbReference type="PROSITE" id="PS00028">
    <property type="entry name" value="ZINC_FINGER_C2H2_1"/>
    <property type="match status" value="2"/>
</dbReference>
<dbReference type="GO" id="GO:0005634">
    <property type="term" value="C:nucleus"/>
    <property type="evidence" value="ECO:0007669"/>
    <property type="project" value="UniProtKB-SubCell"/>
</dbReference>
<dbReference type="GO" id="GO:0006357">
    <property type="term" value="P:regulation of transcription by RNA polymerase II"/>
    <property type="evidence" value="ECO:0007669"/>
    <property type="project" value="TreeGrafter"/>
</dbReference>
<evidence type="ECO:0000256" key="7">
    <source>
        <dbReference type="ARBA" id="ARBA00023242"/>
    </source>
</evidence>
<protein>
    <submittedName>
        <fullName evidence="10">Gastrula zinc finger protein XlCGF7.1-like</fullName>
    </submittedName>
</protein>
<dbReference type="InterPro" id="IPR013087">
    <property type="entry name" value="Znf_C2H2_type"/>
</dbReference>
<keyword evidence="11" id="KW-1185">Reference proteome</keyword>
<comment type="caution">
    <text evidence="10">The sequence shown here is derived from an EMBL/GenBank/DDBJ whole genome shotgun (WGS) entry which is preliminary data.</text>
</comment>
<dbReference type="PANTHER" id="PTHR46179">
    <property type="entry name" value="ZINC FINGER PROTEIN"/>
    <property type="match status" value="1"/>
</dbReference>
<dbReference type="GO" id="GO:0008270">
    <property type="term" value="F:zinc ion binding"/>
    <property type="evidence" value="ECO:0007669"/>
    <property type="project" value="UniProtKB-KW"/>
</dbReference>
<dbReference type="Proteomes" id="UP000478052">
    <property type="component" value="Unassembled WGS sequence"/>
</dbReference>
<dbReference type="Gene3D" id="3.30.160.60">
    <property type="entry name" value="Classic Zinc Finger"/>
    <property type="match status" value="1"/>
</dbReference>
<dbReference type="InterPro" id="IPR051061">
    <property type="entry name" value="Zinc_finger_trans_reg"/>
</dbReference>
<dbReference type="PROSITE" id="PS50157">
    <property type="entry name" value="ZINC_FINGER_C2H2_2"/>
    <property type="match status" value="1"/>
</dbReference>
<keyword evidence="5" id="KW-0805">Transcription regulation</keyword>
<evidence type="ECO:0000313" key="11">
    <source>
        <dbReference type="Proteomes" id="UP000478052"/>
    </source>
</evidence>
<name>A0A6G0YCM3_APHCR</name>
<keyword evidence="4" id="KW-0862">Zinc</keyword>
<organism evidence="10 11">
    <name type="scientific">Aphis craccivora</name>
    <name type="common">Cowpea aphid</name>
    <dbReference type="NCBI Taxonomy" id="307492"/>
    <lineage>
        <taxon>Eukaryota</taxon>
        <taxon>Metazoa</taxon>
        <taxon>Ecdysozoa</taxon>
        <taxon>Arthropoda</taxon>
        <taxon>Hexapoda</taxon>
        <taxon>Insecta</taxon>
        <taxon>Pterygota</taxon>
        <taxon>Neoptera</taxon>
        <taxon>Paraneoptera</taxon>
        <taxon>Hemiptera</taxon>
        <taxon>Sternorrhyncha</taxon>
        <taxon>Aphidomorpha</taxon>
        <taxon>Aphidoidea</taxon>
        <taxon>Aphididae</taxon>
        <taxon>Aphidini</taxon>
        <taxon>Aphis</taxon>
        <taxon>Aphis</taxon>
    </lineage>
</organism>
<keyword evidence="7" id="KW-0539">Nucleus</keyword>
<dbReference type="SMART" id="SM00355">
    <property type="entry name" value="ZnF_C2H2"/>
    <property type="match status" value="2"/>
</dbReference>
<accession>A0A6G0YCM3</accession>
<sequence length="307" mass="35772">MMVNTNVVDAEQTPNCMDDDNETTHKVVNANVVDAEQTPNSMDDDMNEAEEAYFSSLGVFKKKNFKFSEDKSSDEKSEGSSADEVTYKCTYPSCIKSFKKQRWCSKHLDSHFDRHVCQKYNKVLSSKGTLKQYIKMHTEKRTKFKCETCNRTFYYQSDLKYHQKTIHEDNNLISIGFRHISHGFPGKQLVNAIFQSTKLAFDVYVIPTENNLISIGFRHISHRFSRETARKLSSVQMTFLSYIMMILNKYHAAHAHRIRLIRNLYALCSLGMAVYFDVKSCKYHFILMKPTGFIRLWIMMSPFSMLP</sequence>
<evidence type="ECO:0000256" key="1">
    <source>
        <dbReference type="ARBA" id="ARBA00004123"/>
    </source>
</evidence>
<keyword evidence="3 8" id="KW-0863">Zinc-finger</keyword>
<evidence type="ECO:0000256" key="3">
    <source>
        <dbReference type="ARBA" id="ARBA00022771"/>
    </source>
</evidence>
<evidence type="ECO:0000256" key="4">
    <source>
        <dbReference type="ARBA" id="ARBA00022833"/>
    </source>
</evidence>
<dbReference type="SUPFAM" id="SSF57667">
    <property type="entry name" value="beta-beta-alpha zinc fingers"/>
    <property type="match status" value="1"/>
</dbReference>
<keyword evidence="2" id="KW-0479">Metal-binding</keyword>
<dbReference type="InterPro" id="IPR036236">
    <property type="entry name" value="Znf_C2H2_sf"/>
</dbReference>
<evidence type="ECO:0000256" key="5">
    <source>
        <dbReference type="ARBA" id="ARBA00023015"/>
    </source>
</evidence>
<dbReference type="OrthoDB" id="6620113at2759"/>
<evidence type="ECO:0000256" key="6">
    <source>
        <dbReference type="ARBA" id="ARBA00023163"/>
    </source>
</evidence>